<reference evidence="12 13" key="1">
    <citation type="journal article" date="2021" name="Nat. Plants">
        <title>The Taxus genome provides insights into paclitaxel biosynthesis.</title>
        <authorList>
            <person name="Xiong X."/>
            <person name="Gou J."/>
            <person name="Liao Q."/>
            <person name="Li Y."/>
            <person name="Zhou Q."/>
            <person name="Bi G."/>
            <person name="Li C."/>
            <person name="Du R."/>
            <person name="Wang X."/>
            <person name="Sun T."/>
            <person name="Guo L."/>
            <person name="Liang H."/>
            <person name="Lu P."/>
            <person name="Wu Y."/>
            <person name="Zhang Z."/>
            <person name="Ro D.K."/>
            <person name="Shang Y."/>
            <person name="Huang S."/>
            <person name="Yan J."/>
        </authorList>
    </citation>
    <scope>NUCLEOTIDE SEQUENCE [LARGE SCALE GENOMIC DNA]</scope>
    <source>
        <strain evidence="12">Ta-2019</strain>
    </source>
</reference>
<evidence type="ECO:0000313" key="12">
    <source>
        <dbReference type="EMBL" id="KAH9324662.1"/>
    </source>
</evidence>
<comment type="caution">
    <text evidence="12">The sequence shown here is derived from an EMBL/GenBank/DDBJ whole genome shotgun (WGS) entry which is preliminary data.</text>
</comment>
<evidence type="ECO:0000256" key="8">
    <source>
        <dbReference type="ARBA" id="ARBA00022840"/>
    </source>
</evidence>
<dbReference type="InterPro" id="IPR008921">
    <property type="entry name" value="DNA_pol3_clamp-load_cplx_C"/>
</dbReference>
<feature type="domain" description="DNA polymerase III gamma subunit" evidence="10">
    <location>
        <begin position="438"/>
        <end position="540"/>
    </location>
</feature>
<keyword evidence="4" id="KW-0235">DNA replication</keyword>
<keyword evidence="13" id="KW-1185">Reference proteome</keyword>
<keyword evidence="9" id="KW-0175">Coiled coil</keyword>
<dbReference type="InterPro" id="IPR050238">
    <property type="entry name" value="DNA_Rep/Repair_Clamp_Loader"/>
</dbReference>
<dbReference type="OMA" id="HESCTEP"/>
<evidence type="ECO:0000256" key="7">
    <source>
        <dbReference type="ARBA" id="ARBA00022833"/>
    </source>
</evidence>
<evidence type="ECO:0000259" key="11">
    <source>
        <dbReference type="Pfam" id="PF23007"/>
    </source>
</evidence>
<dbReference type="Pfam" id="PF12169">
    <property type="entry name" value="DNA_pol3_gamma3"/>
    <property type="match status" value="1"/>
</dbReference>
<sequence>MEKRQNAPQMNLQMLKNLSRMDKFVDRTWKKSALYEKHSLRSLSRNQGCSRSVSDLEAETGFKMQHGIRNSTRSQAIRRVFDRRSRSPSKSGTPVSRLLRGRRTGKMNWKIASPLSSSHKFYYGSETGSSGPSSHLTCTEDINTSCNFPYHESCDKHKSLLMDSLHVFKSTDQENHKENHPLHVLKNQEYCELQGDLDQSMRESEENHLGLSQKYRPKSFKEFIGQKLVRKSLKNALLKRKVAPIYLFYGPRGTGKTSAARIFASALNCSSPNRKLKPCCKCRECLLFLSGKSPHVTELNAAGNDVIERLKICLETANFDYAASGYRVFIVEDCHELSPEAWSAAFQKCMENAIGYVVFILITVDLEWVPITALSRCQKFCFQKLRDVDIFNRLKKLAFAEKINIEDDALHLITARAEGSLRDAENALEQFSLSSSAITLSRVRQMIGLLPYGKLLDLLDFALSADTENTVRCTGEIIDSGVKPLALVSQLATLVMDILANNCLSAEAQETQDFIASMDKTEKLGRALKILSEAEKQLRDSNECISWLTAALLQFGPDELNPNPPSTIDTCITHTSMDLHNLSQREMDEMDPAYEEEKCHLNDRWNVHEVLHEVLSESNPHSQAIEAKGTGIADSVDTGCGFAENSTSTLCNLSKTEPGHPHDTKTNSFPVPSPLSNCAIEEGKLELNAMSPCKVNEIWQRMLKSSQSTTLEDLLQGQGKLVSLLTCKANTGAIAHVEFRHHHQNKNVERLQVAISNALQEALGCPVEVKMMITPSNCEPDNVEWGTN</sequence>
<dbReference type="GO" id="GO:0046872">
    <property type="term" value="F:metal ion binding"/>
    <property type="evidence" value="ECO:0007669"/>
    <property type="project" value="UniProtKB-KW"/>
</dbReference>
<accession>A0AA38GM88</accession>
<feature type="non-terminal residue" evidence="12">
    <location>
        <position position="788"/>
    </location>
</feature>
<dbReference type="Pfam" id="PF23007">
    <property type="entry name" value="DnaA_N-like_STI"/>
    <property type="match status" value="1"/>
</dbReference>
<evidence type="ECO:0000256" key="5">
    <source>
        <dbReference type="ARBA" id="ARBA00022723"/>
    </source>
</evidence>
<dbReference type="NCBIfam" id="TIGR02397">
    <property type="entry name" value="dnaX_nterm"/>
    <property type="match status" value="1"/>
</dbReference>
<keyword evidence="6" id="KW-0547">Nucleotide-binding</keyword>
<organism evidence="12 13">
    <name type="scientific">Taxus chinensis</name>
    <name type="common">Chinese yew</name>
    <name type="synonym">Taxus wallichiana var. chinensis</name>
    <dbReference type="NCBI Taxonomy" id="29808"/>
    <lineage>
        <taxon>Eukaryota</taxon>
        <taxon>Viridiplantae</taxon>
        <taxon>Streptophyta</taxon>
        <taxon>Embryophyta</taxon>
        <taxon>Tracheophyta</taxon>
        <taxon>Spermatophyta</taxon>
        <taxon>Pinopsida</taxon>
        <taxon>Pinidae</taxon>
        <taxon>Conifers II</taxon>
        <taxon>Cupressales</taxon>
        <taxon>Taxaceae</taxon>
        <taxon>Taxus</taxon>
    </lineage>
</organism>
<dbReference type="GO" id="GO:0006281">
    <property type="term" value="P:DNA repair"/>
    <property type="evidence" value="ECO:0007669"/>
    <property type="project" value="TreeGrafter"/>
</dbReference>
<dbReference type="GO" id="GO:0009360">
    <property type="term" value="C:DNA polymerase III complex"/>
    <property type="evidence" value="ECO:0007669"/>
    <property type="project" value="InterPro"/>
</dbReference>
<evidence type="ECO:0000256" key="6">
    <source>
        <dbReference type="ARBA" id="ARBA00022741"/>
    </source>
</evidence>
<dbReference type="InterPro" id="IPR054506">
    <property type="entry name" value="DnaA_N-like_STI"/>
</dbReference>
<evidence type="ECO:0000256" key="1">
    <source>
        <dbReference type="ARBA" id="ARBA00006360"/>
    </source>
</evidence>
<evidence type="ECO:0000256" key="4">
    <source>
        <dbReference type="ARBA" id="ARBA00022705"/>
    </source>
</evidence>
<dbReference type="GO" id="GO:0006261">
    <property type="term" value="P:DNA-templated DNA replication"/>
    <property type="evidence" value="ECO:0007669"/>
    <property type="project" value="TreeGrafter"/>
</dbReference>
<keyword evidence="3" id="KW-0548">Nucleotidyltransferase</keyword>
<dbReference type="GO" id="GO:0003689">
    <property type="term" value="F:DNA clamp loader activity"/>
    <property type="evidence" value="ECO:0007669"/>
    <property type="project" value="TreeGrafter"/>
</dbReference>
<dbReference type="AlphaFoldDB" id="A0AA38GM88"/>
<dbReference type="Gene3D" id="3.40.50.300">
    <property type="entry name" value="P-loop containing nucleotide triphosphate hydrolases"/>
    <property type="match status" value="1"/>
</dbReference>
<dbReference type="CDD" id="cd18137">
    <property type="entry name" value="HLD_clamp_pol_III_gamma_tau"/>
    <property type="match status" value="1"/>
</dbReference>
<dbReference type="GO" id="GO:0005524">
    <property type="term" value="F:ATP binding"/>
    <property type="evidence" value="ECO:0007669"/>
    <property type="project" value="UniProtKB-KW"/>
</dbReference>
<keyword evidence="2" id="KW-0808">Transferase</keyword>
<dbReference type="PANTHER" id="PTHR11669">
    <property type="entry name" value="REPLICATION FACTOR C / DNA POLYMERASE III GAMMA-TAU SUBUNIT"/>
    <property type="match status" value="1"/>
</dbReference>
<dbReference type="InterPro" id="IPR045085">
    <property type="entry name" value="HLD_clamp_pol_III_gamma_tau"/>
</dbReference>
<keyword evidence="8" id="KW-0067">ATP-binding</keyword>
<dbReference type="Proteomes" id="UP000824469">
    <property type="component" value="Unassembled WGS sequence"/>
</dbReference>
<dbReference type="PANTHER" id="PTHR11669:SF0">
    <property type="entry name" value="PROTEIN STICHEL-LIKE 2"/>
    <property type="match status" value="1"/>
</dbReference>
<dbReference type="EMBL" id="JAHRHJ020000002">
    <property type="protein sequence ID" value="KAH9324662.1"/>
    <property type="molecule type" value="Genomic_DNA"/>
</dbReference>
<evidence type="ECO:0008006" key="14">
    <source>
        <dbReference type="Google" id="ProtNLM"/>
    </source>
</evidence>
<feature type="domain" description="STICHEL DnaA-N-like alpha-beta" evidence="11">
    <location>
        <begin position="691"/>
        <end position="771"/>
    </location>
</feature>
<dbReference type="Gene3D" id="1.10.8.60">
    <property type="match status" value="1"/>
</dbReference>
<dbReference type="Pfam" id="PF13177">
    <property type="entry name" value="DNA_pol3_delta2"/>
    <property type="match status" value="1"/>
</dbReference>
<dbReference type="InterPro" id="IPR027417">
    <property type="entry name" value="P-loop_NTPase"/>
</dbReference>
<evidence type="ECO:0000256" key="9">
    <source>
        <dbReference type="ARBA" id="ARBA00023054"/>
    </source>
</evidence>
<keyword evidence="5" id="KW-0479">Metal-binding</keyword>
<gene>
    <name evidence="12" type="ORF">KI387_004840</name>
</gene>
<proteinExistence type="inferred from homology"/>
<evidence type="ECO:0000313" key="13">
    <source>
        <dbReference type="Proteomes" id="UP000824469"/>
    </source>
</evidence>
<dbReference type="GO" id="GO:0003677">
    <property type="term" value="F:DNA binding"/>
    <property type="evidence" value="ECO:0007669"/>
    <property type="project" value="InterPro"/>
</dbReference>
<dbReference type="SUPFAM" id="SSF52540">
    <property type="entry name" value="P-loop containing nucleoside triphosphate hydrolases"/>
    <property type="match status" value="1"/>
</dbReference>
<dbReference type="InterPro" id="IPR022754">
    <property type="entry name" value="DNA_pol_III_gamma-3"/>
</dbReference>
<evidence type="ECO:0000259" key="10">
    <source>
        <dbReference type="Pfam" id="PF12169"/>
    </source>
</evidence>
<name>A0AA38GM88_TAXCH</name>
<comment type="similarity">
    <text evidence="1">Belongs to the DnaX/STICHEL family.</text>
</comment>
<dbReference type="InterPro" id="IPR012763">
    <property type="entry name" value="DNA_pol_III_sug/sutau_N"/>
</dbReference>
<evidence type="ECO:0000256" key="2">
    <source>
        <dbReference type="ARBA" id="ARBA00022679"/>
    </source>
</evidence>
<dbReference type="GO" id="GO:0003887">
    <property type="term" value="F:DNA-directed DNA polymerase activity"/>
    <property type="evidence" value="ECO:0007669"/>
    <property type="project" value="InterPro"/>
</dbReference>
<evidence type="ECO:0000256" key="3">
    <source>
        <dbReference type="ARBA" id="ARBA00022695"/>
    </source>
</evidence>
<keyword evidence="7" id="KW-0862">Zinc</keyword>
<protein>
    <recommendedName>
        <fullName evidence="14">AAA+ ATPase domain-containing protein</fullName>
    </recommendedName>
</protein>
<dbReference type="GO" id="GO:0005663">
    <property type="term" value="C:DNA replication factor C complex"/>
    <property type="evidence" value="ECO:0007669"/>
    <property type="project" value="TreeGrafter"/>
</dbReference>
<dbReference type="SUPFAM" id="SSF48019">
    <property type="entry name" value="post-AAA+ oligomerization domain-like"/>
    <property type="match status" value="1"/>
</dbReference>